<dbReference type="PANTHER" id="PTHR43080">
    <property type="entry name" value="CBS DOMAIN-CONTAINING PROTEIN CBSX3, MITOCHONDRIAL"/>
    <property type="match status" value="1"/>
</dbReference>
<dbReference type="RefSeq" id="WP_211864620.1">
    <property type="nucleotide sequence ID" value="NZ_JAAEDM010000123.1"/>
</dbReference>
<accession>A0A9X9X466</accession>
<dbReference type="InterPro" id="IPR051257">
    <property type="entry name" value="Diverse_CBS-Domain"/>
</dbReference>
<dbReference type="InterPro" id="IPR000595">
    <property type="entry name" value="cNMP-bd_dom"/>
</dbReference>
<dbReference type="SUPFAM" id="SSF54631">
    <property type="entry name" value="CBS-domain pair"/>
    <property type="match status" value="1"/>
</dbReference>
<dbReference type="CDD" id="cd00038">
    <property type="entry name" value="CAP_ED"/>
    <property type="match status" value="1"/>
</dbReference>
<dbReference type="Pfam" id="PF03445">
    <property type="entry name" value="DUF294"/>
    <property type="match status" value="1"/>
</dbReference>
<dbReference type="Pfam" id="PF10335">
    <property type="entry name" value="DUF294_C"/>
    <property type="match status" value="1"/>
</dbReference>
<reference evidence="3" key="2">
    <citation type="journal article" date="2021" name="Syst. Appl. Microbiol.">
        <title>Roseomonas hellenica sp. nov., isolated from roots of wild-growing Alkanna tinctoria.</title>
        <authorList>
            <person name="Rat A."/>
            <person name="Naranjo H.D."/>
            <person name="Lebbe L."/>
            <person name="Cnockaert M."/>
            <person name="Krigas N."/>
            <person name="Grigoriadou K."/>
            <person name="Maloupa E."/>
            <person name="Willems A."/>
        </authorList>
    </citation>
    <scope>NUCLEOTIDE SEQUENCE</scope>
    <source>
        <strain evidence="3">LMG 31231</strain>
    </source>
</reference>
<dbReference type="InterPro" id="IPR018490">
    <property type="entry name" value="cNMP-bd_dom_sf"/>
</dbReference>
<dbReference type="Gene3D" id="3.10.580.10">
    <property type="entry name" value="CBS-domain"/>
    <property type="match status" value="1"/>
</dbReference>
<dbReference type="PROSITE" id="PS50042">
    <property type="entry name" value="CNMP_BINDING_3"/>
    <property type="match status" value="1"/>
</dbReference>
<dbReference type="Pfam" id="PF00571">
    <property type="entry name" value="CBS"/>
    <property type="match status" value="1"/>
</dbReference>
<name>A0A9X9X466_9PROT</name>
<protein>
    <submittedName>
        <fullName evidence="3">Cyclic nucleotide-binding domain-containing protein</fullName>
    </submittedName>
</protein>
<comment type="caution">
    <text evidence="3">The sequence shown here is derived from an EMBL/GenBank/DDBJ whole genome shotgun (WGS) entry which is preliminary data.</text>
</comment>
<dbReference type="InterPro" id="IPR014710">
    <property type="entry name" value="RmlC-like_jellyroll"/>
</dbReference>
<dbReference type="InterPro" id="IPR005105">
    <property type="entry name" value="GlnD_Uridyltrans_N"/>
</dbReference>
<dbReference type="SMART" id="SM00100">
    <property type="entry name" value="cNMP"/>
    <property type="match status" value="1"/>
</dbReference>
<dbReference type="EMBL" id="JAAEDM010000123">
    <property type="protein sequence ID" value="MBR0674195.1"/>
    <property type="molecule type" value="Genomic_DNA"/>
</dbReference>
<dbReference type="Proteomes" id="UP001138751">
    <property type="component" value="Unassembled WGS sequence"/>
</dbReference>
<sequence length="606" mass="65946">MSTGFDAQNPPFDRLTQQEVEELRAATDIGYFTPGETIVASGRPSDFLHVVIKGAVEARDGEQLQGVLGPRDSFDSRALVHGAAGEDFVAAEETLCFLVPRATVQGLIARNAGFAAFFYADVSRKLEAFSDARKAEGGMESVLRSRVRDAMHGRSIFIDASATIEQAGHAMREGNSNAAFVRDGARIGVVTGMNLAKAAVLKRLPLETPVREVTHFDVVAVDEDDFLFEALLSMTRHGKRRLAVRSGGGFAGFLEDIDLLGRFAGNSQLIPGRIDRARGLDELAVAAREIQDQVERLHRQGMKVEVIAEITSDLNRRLFVRLFELVAPPSIREQGCLILMGSEGRGEQTVRTDQDNGLLLAGPVPEGELAAFREGFSGALDGFGFPPCPGNVMVRNPLWSQTAEGMVRQLRHWVMERTPEAAMNIAIFLDGVALTGRMALLAETKAELFAMMRGEAVVLGRFALLIESFATPSLGVLGTLMASVGVADDAIDIKKAGIFPIVHGVRTMALEKGITATATAERMEALVEGRSFDPGFGRDVVNALRVFMAYRLTTQLEAVRRGSVEGEALLRPSRMTAVDRDILRDSLRVVRQFREVIAARFRTSAF</sequence>
<dbReference type="Gene3D" id="2.60.120.10">
    <property type="entry name" value="Jelly Rolls"/>
    <property type="match status" value="1"/>
</dbReference>
<keyword evidence="4" id="KW-1185">Reference proteome</keyword>
<evidence type="ECO:0000313" key="3">
    <source>
        <dbReference type="EMBL" id="MBR0674195.1"/>
    </source>
</evidence>
<evidence type="ECO:0000313" key="4">
    <source>
        <dbReference type="Proteomes" id="UP001138751"/>
    </source>
</evidence>
<dbReference type="CDD" id="cd05401">
    <property type="entry name" value="NT_GlnE_GlnD_like"/>
    <property type="match status" value="1"/>
</dbReference>
<dbReference type="InterPro" id="IPR046342">
    <property type="entry name" value="CBS_dom_sf"/>
</dbReference>
<dbReference type="InterPro" id="IPR018821">
    <property type="entry name" value="DUF294_put_nucleoTrafse_sb-bd"/>
</dbReference>
<dbReference type="Pfam" id="PF00027">
    <property type="entry name" value="cNMP_binding"/>
    <property type="match status" value="1"/>
</dbReference>
<dbReference type="SUPFAM" id="SSF51206">
    <property type="entry name" value="cAMP-binding domain-like"/>
    <property type="match status" value="1"/>
</dbReference>
<keyword evidence="1" id="KW-0129">CBS domain</keyword>
<proteinExistence type="predicted"/>
<organism evidence="3 4">
    <name type="scientific">Neoroseomonas soli</name>
    <dbReference type="NCBI Taxonomy" id="1081025"/>
    <lineage>
        <taxon>Bacteria</taxon>
        <taxon>Pseudomonadati</taxon>
        <taxon>Pseudomonadota</taxon>
        <taxon>Alphaproteobacteria</taxon>
        <taxon>Acetobacterales</taxon>
        <taxon>Acetobacteraceae</taxon>
        <taxon>Neoroseomonas</taxon>
    </lineage>
</organism>
<dbReference type="AlphaFoldDB" id="A0A9X9X466"/>
<feature type="domain" description="Cyclic nucleotide-binding" evidence="2">
    <location>
        <begin position="11"/>
        <end position="125"/>
    </location>
</feature>
<evidence type="ECO:0000259" key="2">
    <source>
        <dbReference type="PROSITE" id="PS50042"/>
    </source>
</evidence>
<dbReference type="GO" id="GO:0008773">
    <property type="term" value="F:[protein-PII] uridylyltransferase activity"/>
    <property type="evidence" value="ECO:0007669"/>
    <property type="project" value="InterPro"/>
</dbReference>
<dbReference type="InterPro" id="IPR000644">
    <property type="entry name" value="CBS_dom"/>
</dbReference>
<gene>
    <name evidence="3" type="ORF">GXW76_23690</name>
</gene>
<dbReference type="PANTHER" id="PTHR43080:SF2">
    <property type="entry name" value="CBS DOMAIN-CONTAINING PROTEIN"/>
    <property type="match status" value="1"/>
</dbReference>
<evidence type="ECO:0000256" key="1">
    <source>
        <dbReference type="ARBA" id="ARBA00023122"/>
    </source>
</evidence>
<reference evidence="3" key="1">
    <citation type="submission" date="2020-01" db="EMBL/GenBank/DDBJ databases">
        <authorList>
            <person name="Rat A."/>
        </authorList>
    </citation>
    <scope>NUCLEOTIDE SEQUENCE</scope>
    <source>
        <strain evidence="3">LMG 31231</strain>
    </source>
</reference>